<dbReference type="Pfam" id="PF07992">
    <property type="entry name" value="Pyr_redox_2"/>
    <property type="match status" value="1"/>
</dbReference>
<comment type="similarity">
    <text evidence="2">Belongs to the NADH dehydrogenase family.</text>
</comment>
<dbReference type="InterPro" id="IPR036188">
    <property type="entry name" value="FAD/NAD-bd_sf"/>
</dbReference>
<sequence length="429" mass="46321">MAQDRKHIVIIGGNFAGISALQAITKQLPPKVDVTLIDSNDNFSWTPNIHEILSGVKTPGNVQICRKTLVHSLGGRFIQDRGTHIDHQKQTVTLSSGATLAFDALIKATGMPTSANNHPSTYTFRSASDALKISAKIDLLTRIKEQINIIIIGGGFTGVEVLGELLRQYQQSNKVKLALVEAGDRLVKTLPEVVSQDIVRLCDKSSASLYFNRRLSKQDNDAVYLSDDTKLPSDITIYTSGALLASMNSEQSPTIANYNQVNESLQSTESKLVLCAGDSASFSMNGLPLPKQSYYAQEMGKIAGVNALRLLSGKPLTSFSPKVKPVLLSFGDMNTYLVSGELVLASPALVSMKEALYQLGSQKVMSSMPLLQRGTVLLNQFKQSAQSALQSDGNPYLPGKVLHNSKVLQAGKHSDVQSLAQSAFATLLE</sequence>
<keyword evidence="3" id="KW-0285">Flavoprotein</keyword>
<evidence type="ECO:0000259" key="6">
    <source>
        <dbReference type="Pfam" id="PF07992"/>
    </source>
</evidence>
<keyword evidence="8" id="KW-1185">Reference proteome</keyword>
<reference evidence="7" key="1">
    <citation type="submission" date="2023-01" db="EMBL/GenBank/DDBJ databases">
        <title>Complete genome sequence of Planctobacterium marinum strain Dej080120_11.</title>
        <authorList>
            <person name="Ueki S."/>
            <person name="Maruyama F."/>
        </authorList>
    </citation>
    <scope>NUCLEOTIDE SEQUENCE</scope>
    <source>
        <strain evidence="7">Dej080120_11</strain>
    </source>
</reference>
<dbReference type="EMBL" id="AP027272">
    <property type="protein sequence ID" value="BDX06512.1"/>
    <property type="molecule type" value="Genomic_DNA"/>
</dbReference>
<evidence type="ECO:0000313" key="7">
    <source>
        <dbReference type="EMBL" id="BDX06512.1"/>
    </source>
</evidence>
<feature type="domain" description="FAD/NAD(P)-binding" evidence="6">
    <location>
        <begin position="7"/>
        <end position="300"/>
    </location>
</feature>
<evidence type="ECO:0000256" key="1">
    <source>
        <dbReference type="ARBA" id="ARBA00001974"/>
    </source>
</evidence>
<evidence type="ECO:0000313" key="8">
    <source>
        <dbReference type="Proteomes" id="UP001333710"/>
    </source>
</evidence>
<comment type="cofactor">
    <cofactor evidence="1">
        <name>FAD</name>
        <dbReference type="ChEBI" id="CHEBI:57692"/>
    </cofactor>
</comment>
<evidence type="ECO:0000256" key="2">
    <source>
        <dbReference type="ARBA" id="ARBA00005272"/>
    </source>
</evidence>
<dbReference type="RefSeq" id="WP_338292529.1">
    <property type="nucleotide sequence ID" value="NZ_AP027272.1"/>
</dbReference>
<organism evidence="7 8">
    <name type="scientific">Planctobacterium marinum</name>
    <dbReference type="NCBI Taxonomy" id="1631968"/>
    <lineage>
        <taxon>Bacteria</taxon>
        <taxon>Pseudomonadati</taxon>
        <taxon>Pseudomonadota</taxon>
        <taxon>Gammaproteobacteria</taxon>
        <taxon>Alteromonadales</taxon>
        <taxon>Alteromonadaceae</taxon>
        <taxon>Planctobacterium</taxon>
    </lineage>
</organism>
<dbReference type="KEGG" id="pmaw:MACH26_20330"/>
<evidence type="ECO:0000256" key="5">
    <source>
        <dbReference type="ARBA" id="ARBA00023002"/>
    </source>
</evidence>
<dbReference type="GO" id="GO:0003955">
    <property type="term" value="F:NAD(P)H dehydrogenase (quinone) activity"/>
    <property type="evidence" value="ECO:0007669"/>
    <property type="project" value="TreeGrafter"/>
</dbReference>
<evidence type="ECO:0000256" key="3">
    <source>
        <dbReference type="ARBA" id="ARBA00022630"/>
    </source>
</evidence>
<dbReference type="PANTHER" id="PTHR42913">
    <property type="entry name" value="APOPTOSIS-INDUCING FACTOR 1"/>
    <property type="match status" value="1"/>
</dbReference>
<dbReference type="SUPFAM" id="SSF51905">
    <property type="entry name" value="FAD/NAD(P)-binding domain"/>
    <property type="match status" value="2"/>
</dbReference>
<dbReference type="AlphaFoldDB" id="A0AA48KRV5"/>
<dbReference type="InterPro" id="IPR023753">
    <property type="entry name" value="FAD/NAD-binding_dom"/>
</dbReference>
<dbReference type="PANTHER" id="PTHR42913:SF3">
    <property type="entry name" value="64 KDA MITOCHONDRIAL NADH DEHYDROGENASE (EUROFUNG)"/>
    <property type="match status" value="1"/>
</dbReference>
<dbReference type="Gene3D" id="3.50.50.100">
    <property type="match status" value="1"/>
</dbReference>
<evidence type="ECO:0000256" key="4">
    <source>
        <dbReference type="ARBA" id="ARBA00022827"/>
    </source>
</evidence>
<keyword evidence="5" id="KW-0560">Oxidoreductase</keyword>
<keyword evidence="4" id="KW-0274">FAD</keyword>
<dbReference type="Proteomes" id="UP001333710">
    <property type="component" value="Chromosome"/>
</dbReference>
<accession>A0AA48KRV5</accession>
<dbReference type="InterPro" id="IPR051169">
    <property type="entry name" value="NADH-Q_oxidoreductase"/>
</dbReference>
<gene>
    <name evidence="7" type="primary">yjlD</name>
    <name evidence="7" type="ORF">MACH26_20330</name>
</gene>
<proteinExistence type="inferred from homology"/>
<name>A0AA48KRV5_9ALTE</name>
<dbReference type="GO" id="GO:0019646">
    <property type="term" value="P:aerobic electron transport chain"/>
    <property type="evidence" value="ECO:0007669"/>
    <property type="project" value="TreeGrafter"/>
</dbReference>
<protein>
    <submittedName>
        <fullName evidence="7">NADH dehydrogenase-like protein YjlD</fullName>
    </submittedName>
</protein>